<reference evidence="1 2" key="1">
    <citation type="journal article" date="2011" name="Appl. Environ. Microbiol.">
        <title>Genomic and functional analyses of Rhodococcus equi phages ReqiPepy6, ReqiPoco6, ReqiPine5, and ReqiDocB7.</title>
        <authorList>
            <person name="Summer E.J."/>
            <person name="Liu M."/>
            <person name="Gill J.J."/>
            <person name="Grant M."/>
            <person name="Chan-Cortes T.N."/>
            <person name="Ferguson L."/>
            <person name="Janes C."/>
            <person name="Lange K."/>
            <person name="Bertoli M."/>
            <person name="Moore C."/>
            <person name="Orchard R.C."/>
            <person name="Cohen N."/>
            <person name="Young R."/>
        </authorList>
    </citation>
    <scope>NUCLEOTIDE SEQUENCE [LARGE SCALE GENOMIC DNA]</scope>
</reference>
<dbReference type="Proteomes" id="UP000001504">
    <property type="component" value="Segment"/>
</dbReference>
<accession>D4P827</accession>
<organism evidence="1 2">
    <name type="scientific">Rhodococcus phage ReqiPine5</name>
    <dbReference type="NCBI Taxonomy" id="691963"/>
    <lineage>
        <taxon>Viruses</taxon>
        <taxon>Duplodnaviria</taxon>
        <taxon>Heunggongvirae</taxon>
        <taxon>Uroviricota</taxon>
        <taxon>Caudoviricetes</taxon>
        <taxon>Caudoviricetes incertae sedis</taxon>
        <taxon>Reqipinevirus</taxon>
        <taxon>Reqipinevirus reqipine5</taxon>
    </lineage>
</organism>
<evidence type="ECO:0000313" key="2">
    <source>
        <dbReference type="Proteomes" id="UP000001504"/>
    </source>
</evidence>
<proteinExistence type="predicted"/>
<gene>
    <name evidence="1" type="ORF">ReqiPine5gene52</name>
</gene>
<protein>
    <submittedName>
        <fullName evidence="1">Gp52</fullName>
    </submittedName>
</protein>
<dbReference type="KEGG" id="vg:18564163"/>
<sequence length="86" mass="9083">MSAPGKSTVRLPKASVLTAYAAASAVGAGFWCLDESPQHCWGVKDGTFVRIFYTNRGGWAATIVAPDEHTGPDTAGVIFQPMRIAT</sequence>
<keyword evidence="2" id="KW-1185">Reference proteome</keyword>
<evidence type="ECO:0000313" key="1">
    <source>
        <dbReference type="EMBL" id="ADD81157.1"/>
    </source>
</evidence>
<dbReference type="RefSeq" id="YP_009016233.1">
    <property type="nucleotide sequence ID" value="NC_023722.1"/>
</dbReference>
<dbReference type="EMBL" id="GU580943">
    <property type="protein sequence ID" value="ADD81157.1"/>
    <property type="molecule type" value="Genomic_DNA"/>
</dbReference>
<name>D4P827_9CAUD</name>
<dbReference type="GeneID" id="18564163"/>